<dbReference type="AlphaFoldDB" id="A0A830HCB4"/>
<dbReference type="InterPro" id="IPR019410">
    <property type="entry name" value="Methyltransf_16"/>
</dbReference>
<dbReference type="Pfam" id="PF10294">
    <property type="entry name" value="Methyltransf_16"/>
    <property type="match status" value="1"/>
</dbReference>
<sequence length="295" mass="32292">MASEQPDPSSYWHSDSEHSFLELSSLARHDYEFVRVLDPWVDVAELMAEDEGRWNPGGDAKPGGYLELTDQQLKEVKLDLNGRQLVVRQDTALLLEPGVTGSVVWDGGVALPLLVEEWRDAGVIGPLSDLCVWELGAGVGLTSCGLLALGAKHVVATDQSHMIPTLESNLRRNFPDCGCFTCGTLDWDDAETEIATLIRDGAPRCDMIVISDTWYNECIAKALVDALVAVAKTAPDGRKYTPCIALEEMRSADCLVGFLEEVLSRGITVVRVVKESIRYAGLSGHGRMIVFLFQL</sequence>
<organism evidence="1 2">
    <name type="scientific">Pycnococcus provasolii</name>
    <dbReference type="NCBI Taxonomy" id="41880"/>
    <lineage>
        <taxon>Eukaryota</taxon>
        <taxon>Viridiplantae</taxon>
        <taxon>Chlorophyta</taxon>
        <taxon>Pseudoscourfieldiophyceae</taxon>
        <taxon>Pseudoscourfieldiales</taxon>
        <taxon>Pycnococcaceae</taxon>
        <taxon>Pycnococcus</taxon>
    </lineage>
</organism>
<name>A0A830HCB4_9CHLO</name>
<keyword evidence="2" id="KW-1185">Reference proteome</keyword>
<protein>
    <recommendedName>
        <fullName evidence="3">Calmodulin-lysine N-methyltransferase</fullName>
    </recommendedName>
</protein>
<dbReference type="OrthoDB" id="413520at2759"/>
<dbReference type="InterPro" id="IPR029063">
    <property type="entry name" value="SAM-dependent_MTases_sf"/>
</dbReference>
<accession>A0A830HCB4</accession>
<dbReference type="SUPFAM" id="SSF53335">
    <property type="entry name" value="S-adenosyl-L-methionine-dependent methyltransferases"/>
    <property type="match status" value="1"/>
</dbReference>
<dbReference type="Gene3D" id="3.40.50.150">
    <property type="entry name" value="Vaccinia Virus protein VP39"/>
    <property type="match status" value="1"/>
</dbReference>
<dbReference type="CDD" id="cd02440">
    <property type="entry name" value="AdoMet_MTases"/>
    <property type="match status" value="1"/>
</dbReference>
<dbReference type="PANTHER" id="PTHR14614">
    <property type="entry name" value="HEPATOCELLULAR CARCINOMA-ASSOCIATED ANTIGEN"/>
    <property type="match status" value="1"/>
</dbReference>
<dbReference type="PANTHER" id="PTHR14614:SF109">
    <property type="entry name" value="RIBOSOMAL LYSINE N-METHYLTRANSFERASE 5"/>
    <property type="match status" value="1"/>
</dbReference>
<evidence type="ECO:0000313" key="1">
    <source>
        <dbReference type="EMBL" id="GHP04714.1"/>
    </source>
</evidence>
<comment type="caution">
    <text evidence="1">The sequence shown here is derived from an EMBL/GenBank/DDBJ whole genome shotgun (WGS) entry which is preliminary data.</text>
</comment>
<dbReference type="Proteomes" id="UP000660262">
    <property type="component" value="Unassembled WGS sequence"/>
</dbReference>
<proteinExistence type="predicted"/>
<gene>
    <name evidence="1" type="ORF">PPROV_000346700</name>
</gene>
<dbReference type="EMBL" id="BNJQ01000008">
    <property type="protein sequence ID" value="GHP04714.1"/>
    <property type="molecule type" value="Genomic_DNA"/>
</dbReference>
<reference evidence="1" key="1">
    <citation type="submission" date="2020-10" db="EMBL/GenBank/DDBJ databases">
        <title>Unveiling of a novel bifunctional photoreceptor, Dualchrome1, isolated from a cosmopolitan green alga.</title>
        <authorList>
            <person name="Suzuki S."/>
            <person name="Kawachi M."/>
        </authorList>
    </citation>
    <scope>NUCLEOTIDE SEQUENCE</scope>
    <source>
        <strain evidence="1">NIES 2893</strain>
    </source>
</reference>
<evidence type="ECO:0000313" key="2">
    <source>
        <dbReference type="Proteomes" id="UP000660262"/>
    </source>
</evidence>
<evidence type="ECO:0008006" key="3">
    <source>
        <dbReference type="Google" id="ProtNLM"/>
    </source>
</evidence>